<comment type="similarity">
    <text evidence="3">Belongs to the purine/pyrimidine phosphoribosyltransferase family. Archaeal HPRT subfamily.</text>
</comment>
<comment type="pathway">
    <text evidence="3">Purine metabolism; IMP biosynthesis via salvage pathway; IMP from hypoxanthine: step 1/1.</text>
</comment>
<dbReference type="eggNOG" id="arCOG00030">
    <property type="taxonomic scope" value="Archaea"/>
</dbReference>
<keyword evidence="3 5" id="KW-0328">Glycosyltransferase</keyword>
<dbReference type="GO" id="GO:0005737">
    <property type="term" value="C:cytoplasm"/>
    <property type="evidence" value="ECO:0007669"/>
    <property type="project" value="UniProtKB-SubCell"/>
</dbReference>
<comment type="catalytic activity">
    <reaction evidence="3">
        <text>GMP + diphosphate = guanine + 5-phospho-alpha-D-ribose 1-diphosphate</text>
        <dbReference type="Rhea" id="RHEA:25424"/>
        <dbReference type="ChEBI" id="CHEBI:16235"/>
        <dbReference type="ChEBI" id="CHEBI:33019"/>
        <dbReference type="ChEBI" id="CHEBI:58017"/>
        <dbReference type="ChEBI" id="CHEBI:58115"/>
    </reaction>
</comment>
<dbReference type="Proteomes" id="UP000006565">
    <property type="component" value="Chromosome"/>
</dbReference>
<evidence type="ECO:0000313" key="5">
    <source>
        <dbReference type="EMBL" id="ADN35114.1"/>
    </source>
</evidence>
<evidence type="ECO:0000259" key="4">
    <source>
        <dbReference type="Pfam" id="PF00156"/>
    </source>
</evidence>
<dbReference type="CDD" id="cd06223">
    <property type="entry name" value="PRTases_typeI"/>
    <property type="match status" value="1"/>
</dbReference>
<keyword evidence="1 3" id="KW-0808">Transferase</keyword>
<dbReference type="KEGG" id="mpi:Mpet_0340"/>
<dbReference type="UniPathway" id="UPA00591">
    <property type="reaction ID" value="UER00648"/>
</dbReference>
<accession>E1RFW2</accession>
<sequence>MFNKLVESLEKCPIVKRGEYNYFIHPISDGVPIVEPELLREVAALMLRNLDLDHADKLVVAEAMGIHIGVALSLITDLPLTIVRKRKYELPGELPLHQTTGYSKGELYLNGIEEGDRVVIVDDVFSTGGTMKALLKGLEQKNAEVVDVLVVIKRGECDIGRPYKYLVEIDVDETGVNVIKKNY</sequence>
<dbReference type="HOGENOM" id="CLU_126376_0_0_2"/>
<keyword evidence="6" id="KW-1185">Reference proteome</keyword>
<dbReference type="EMBL" id="CP002117">
    <property type="protein sequence ID" value="ADN35114.1"/>
    <property type="molecule type" value="Genomic_DNA"/>
</dbReference>
<evidence type="ECO:0000256" key="1">
    <source>
        <dbReference type="ARBA" id="ARBA00022679"/>
    </source>
</evidence>
<dbReference type="GO" id="GO:0006166">
    <property type="term" value="P:purine ribonucleoside salvage"/>
    <property type="evidence" value="ECO:0007669"/>
    <property type="project" value="UniProtKB-KW"/>
</dbReference>
<dbReference type="STRING" id="679926.Mpet_0340"/>
<comment type="subcellular location">
    <subcellularLocation>
        <location evidence="3">Cytoplasm</location>
    </subcellularLocation>
</comment>
<evidence type="ECO:0000256" key="3">
    <source>
        <dbReference type="HAMAP-Rule" id="MF_01467"/>
    </source>
</evidence>
<dbReference type="InterPro" id="IPR026597">
    <property type="entry name" value="HGPRTase-like"/>
</dbReference>
<dbReference type="PANTHER" id="PTHR43864">
    <property type="entry name" value="HYPOXANTHINE/GUANINE PHOSPHORIBOSYLTRANSFERASE"/>
    <property type="match status" value="1"/>
</dbReference>
<name>E1RFW2_METP4</name>
<organism evidence="5 6">
    <name type="scientific">Methanolacinia petrolearia (strain DSM 11571 / OCM 486 / SEBR 4847)</name>
    <name type="common">Methanoplanus petrolearius</name>
    <dbReference type="NCBI Taxonomy" id="679926"/>
    <lineage>
        <taxon>Archaea</taxon>
        <taxon>Methanobacteriati</taxon>
        <taxon>Methanobacteriota</taxon>
        <taxon>Stenosarchaea group</taxon>
        <taxon>Methanomicrobia</taxon>
        <taxon>Methanomicrobiales</taxon>
        <taxon>Methanomicrobiaceae</taxon>
        <taxon>Methanolacinia</taxon>
    </lineage>
</organism>
<dbReference type="GO" id="GO:0004422">
    <property type="term" value="F:hypoxanthine phosphoribosyltransferase activity"/>
    <property type="evidence" value="ECO:0007669"/>
    <property type="project" value="UniProtKB-UniRule"/>
</dbReference>
<dbReference type="PANTHER" id="PTHR43864:SF1">
    <property type="entry name" value="XANTHINE PHOSPHORIBOSYLTRANSFERASE"/>
    <property type="match status" value="1"/>
</dbReference>
<reference evidence="5 6" key="1">
    <citation type="journal article" date="2010" name="Stand. Genomic Sci.">
        <title>Complete genome sequence of Methanoplanus petrolearius type strain (SEBR 4847).</title>
        <authorList>
            <person name="Brambilla E."/>
            <person name="Djao O.D."/>
            <person name="Daligault H."/>
            <person name="Lapidus A."/>
            <person name="Lucas S."/>
            <person name="Hammon N."/>
            <person name="Nolan M."/>
            <person name="Tice H."/>
            <person name="Cheng J.F."/>
            <person name="Han C."/>
            <person name="Tapia R."/>
            <person name="Goodwin L."/>
            <person name="Pitluck S."/>
            <person name="Liolios K."/>
            <person name="Ivanova N."/>
            <person name="Mavromatis K."/>
            <person name="Mikhailova N."/>
            <person name="Pati A."/>
            <person name="Chen A."/>
            <person name="Palaniappan K."/>
            <person name="Land M."/>
            <person name="Hauser L."/>
            <person name="Chang Y.J."/>
            <person name="Jeffries C.D."/>
            <person name="Rohde M."/>
            <person name="Spring S."/>
            <person name="Sikorski J."/>
            <person name="Goker M."/>
            <person name="Woyke T."/>
            <person name="Bristow J."/>
            <person name="Eisen J.A."/>
            <person name="Markowitz V."/>
            <person name="Hugenholtz P."/>
            <person name="Kyrpides N.C."/>
            <person name="Klenk H.P."/>
        </authorList>
    </citation>
    <scope>NUCLEOTIDE SEQUENCE [LARGE SCALE GENOMIC DNA]</scope>
    <source>
        <strain evidence="6">DSM 11571 / OCM 486 / SEBR 4847</strain>
    </source>
</reference>
<dbReference type="EC" id="2.4.2.8" evidence="3"/>
<dbReference type="NCBIfam" id="NF040646">
    <property type="entry name" value="HPT_Archaea"/>
    <property type="match status" value="1"/>
</dbReference>
<dbReference type="InterPro" id="IPR000836">
    <property type="entry name" value="PRTase_dom"/>
</dbReference>
<comment type="catalytic activity">
    <reaction evidence="3">
        <text>IMP + diphosphate = hypoxanthine + 5-phospho-alpha-D-ribose 1-diphosphate</text>
        <dbReference type="Rhea" id="RHEA:17973"/>
        <dbReference type="ChEBI" id="CHEBI:17368"/>
        <dbReference type="ChEBI" id="CHEBI:33019"/>
        <dbReference type="ChEBI" id="CHEBI:58017"/>
        <dbReference type="ChEBI" id="CHEBI:58053"/>
        <dbReference type="EC" id="2.4.2.8"/>
    </reaction>
</comment>
<dbReference type="NCBIfam" id="NF002635">
    <property type="entry name" value="PRK02304.1-4"/>
    <property type="match status" value="1"/>
</dbReference>
<dbReference type="GO" id="GO:0052657">
    <property type="term" value="F:guanine phosphoribosyltransferase activity"/>
    <property type="evidence" value="ECO:0007669"/>
    <property type="project" value="RHEA"/>
</dbReference>
<dbReference type="AlphaFoldDB" id="E1RFW2"/>
<keyword evidence="3" id="KW-0963">Cytoplasm</keyword>
<dbReference type="GO" id="GO:0032264">
    <property type="term" value="P:IMP salvage"/>
    <property type="evidence" value="ECO:0007669"/>
    <property type="project" value="UniProtKB-UniRule"/>
</dbReference>
<dbReference type="Pfam" id="PF00156">
    <property type="entry name" value="Pribosyltran"/>
    <property type="match status" value="1"/>
</dbReference>
<dbReference type="RefSeq" id="WP_013328293.1">
    <property type="nucleotide sequence ID" value="NC_014507.1"/>
</dbReference>
<dbReference type="InterPro" id="IPR029057">
    <property type="entry name" value="PRTase-like"/>
</dbReference>
<feature type="domain" description="Phosphoribosyltransferase" evidence="4">
    <location>
        <begin position="53"/>
        <end position="170"/>
    </location>
</feature>
<comment type="subunit">
    <text evidence="3">Homodimer.</text>
</comment>
<evidence type="ECO:0000313" key="6">
    <source>
        <dbReference type="Proteomes" id="UP000006565"/>
    </source>
</evidence>
<protein>
    <recommendedName>
        <fullName evidence="3">Hypoxanthine/guanine phosphoribosyltransferase</fullName>
        <shortName evidence="3">HGPRTase</shortName>
        <ecNumber evidence="3">2.4.2.8</ecNumber>
    </recommendedName>
</protein>
<dbReference type="InterPro" id="IPR050118">
    <property type="entry name" value="Pur/Pyrimidine_PRTase"/>
</dbReference>
<gene>
    <name evidence="3" type="primary">hpt</name>
    <name evidence="5" type="ordered locus">Mpet_0340</name>
</gene>
<dbReference type="SUPFAM" id="SSF53271">
    <property type="entry name" value="PRTase-like"/>
    <property type="match status" value="1"/>
</dbReference>
<dbReference type="OrthoDB" id="8323at2157"/>
<comment type="function">
    <text evidence="3">Catalyzes a salvage reaction resulting in the formation of IMP that is energically less costly than de novo synthesis.</text>
</comment>
<dbReference type="GeneID" id="9742784"/>
<keyword evidence="2 3" id="KW-0660">Purine salvage</keyword>
<dbReference type="HAMAP" id="MF_01467">
    <property type="entry name" value="Hypx_phosphoribosyltr"/>
    <property type="match status" value="1"/>
</dbReference>
<evidence type="ECO:0000256" key="2">
    <source>
        <dbReference type="ARBA" id="ARBA00022726"/>
    </source>
</evidence>
<proteinExistence type="inferred from homology"/>
<dbReference type="Gene3D" id="3.40.50.2020">
    <property type="match status" value="1"/>
</dbReference>